<feature type="transmembrane region" description="Helical" evidence="12">
    <location>
        <begin position="213"/>
        <end position="235"/>
    </location>
</feature>
<dbReference type="OrthoDB" id="303066at2759"/>
<feature type="domain" description="Piezo TM25-28" evidence="15">
    <location>
        <begin position="1155"/>
        <end position="1378"/>
    </location>
</feature>
<reference evidence="19 20" key="1">
    <citation type="submission" date="2020-04" db="EMBL/GenBank/DDBJ databases">
        <authorList>
            <person name="Alioto T."/>
            <person name="Alioto T."/>
            <person name="Gomez Garrido J."/>
        </authorList>
    </citation>
    <scope>NUCLEOTIDE SEQUENCE [LARGE SCALE GENOMIC DNA]</scope>
</reference>
<protein>
    <recommendedName>
        <fullName evidence="21">Piezo-type mechanosensitive ion channel component</fullName>
    </recommendedName>
</protein>
<organism evidence="19 20">
    <name type="scientific">Cloeon dipterum</name>
    <dbReference type="NCBI Taxonomy" id="197152"/>
    <lineage>
        <taxon>Eukaryota</taxon>
        <taxon>Metazoa</taxon>
        <taxon>Ecdysozoa</taxon>
        <taxon>Arthropoda</taxon>
        <taxon>Hexapoda</taxon>
        <taxon>Insecta</taxon>
        <taxon>Pterygota</taxon>
        <taxon>Palaeoptera</taxon>
        <taxon>Ephemeroptera</taxon>
        <taxon>Pisciforma</taxon>
        <taxon>Baetidae</taxon>
        <taxon>Cloeon</taxon>
    </lineage>
</organism>
<feature type="transmembrane region" description="Helical" evidence="12">
    <location>
        <begin position="126"/>
        <end position="143"/>
    </location>
</feature>
<dbReference type="PANTHER" id="PTHR47049:SF2">
    <property type="entry name" value="PIEZO-TYPE MECHANOSENSITIVE ION CHANNEL HOMOLOG"/>
    <property type="match status" value="1"/>
</dbReference>
<keyword evidence="10" id="KW-0175">Coiled coil</keyword>
<feature type="transmembrane region" description="Helical" evidence="12">
    <location>
        <begin position="190"/>
        <end position="206"/>
    </location>
</feature>
<dbReference type="GO" id="GO:0005886">
    <property type="term" value="C:plasma membrane"/>
    <property type="evidence" value="ECO:0007669"/>
    <property type="project" value="UniProtKB-SubCell"/>
</dbReference>
<name>A0A8S1DCI9_9INSE</name>
<comment type="subcellular location">
    <subcellularLocation>
        <location evidence="1">Cell membrane</location>
        <topology evidence="1">Multi-pass membrane protein</topology>
    </subcellularLocation>
</comment>
<feature type="transmembrane region" description="Helical" evidence="12">
    <location>
        <begin position="931"/>
        <end position="948"/>
    </location>
</feature>
<feature type="transmembrane region" description="Helical" evidence="12">
    <location>
        <begin position="279"/>
        <end position="296"/>
    </location>
</feature>
<dbReference type="Pfam" id="PF24871">
    <property type="entry name" value="Piezo_TM1-24"/>
    <property type="match status" value="2"/>
</dbReference>
<dbReference type="Pfam" id="PF15917">
    <property type="entry name" value="Piezo_TM25-28"/>
    <property type="match status" value="1"/>
</dbReference>
<evidence type="ECO:0000256" key="1">
    <source>
        <dbReference type="ARBA" id="ARBA00004651"/>
    </source>
</evidence>
<feature type="transmembrane region" description="Helical" evidence="12">
    <location>
        <begin position="163"/>
        <end position="184"/>
    </location>
</feature>
<evidence type="ECO:0000256" key="2">
    <source>
        <dbReference type="ARBA" id="ARBA00007821"/>
    </source>
</evidence>
<dbReference type="Pfam" id="PF24874">
    <property type="entry name" value="Piezo_THU9_anchor"/>
    <property type="match status" value="1"/>
</dbReference>
<evidence type="ECO:0000256" key="8">
    <source>
        <dbReference type="ARBA" id="ARBA00023136"/>
    </source>
</evidence>
<dbReference type="EMBL" id="CADEPI010000145">
    <property type="protein sequence ID" value="CAB3377431.1"/>
    <property type="molecule type" value="Genomic_DNA"/>
</dbReference>
<feature type="transmembrane region" description="Helical" evidence="12">
    <location>
        <begin position="60"/>
        <end position="84"/>
    </location>
</feature>
<feature type="region of interest" description="Disordered" evidence="11">
    <location>
        <begin position="754"/>
        <end position="777"/>
    </location>
</feature>
<keyword evidence="9" id="KW-0407">Ion channel</keyword>
<dbReference type="InterPro" id="IPR031334">
    <property type="entry name" value="Piezo_cap_dom"/>
</dbReference>
<dbReference type="Proteomes" id="UP000494165">
    <property type="component" value="Unassembled WGS sequence"/>
</dbReference>
<feature type="transmembrane region" description="Helical" evidence="12">
    <location>
        <begin position="1018"/>
        <end position="1042"/>
    </location>
</feature>
<comment type="similarity">
    <text evidence="2">Belongs to the PIEZO (TC 1.A.75) family.</text>
</comment>
<evidence type="ECO:0000256" key="9">
    <source>
        <dbReference type="ARBA" id="ARBA00023303"/>
    </source>
</evidence>
<evidence type="ECO:0000256" key="3">
    <source>
        <dbReference type="ARBA" id="ARBA00022448"/>
    </source>
</evidence>
<feature type="chain" id="PRO_5035850559" description="Piezo-type mechanosensitive ion channel component" evidence="13">
    <location>
        <begin position="22"/>
        <end position="2536"/>
    </location>
</feature>
<dbReference type="Pfam" id="PF23188">
    <property type="entry name" value="THU_Piezo1"/>
    <property type="match status" value="1"/>
</dbReference>
<keyword evidence="5 12" id="KW-0812">Transmembrane</keyword>
<evidence type="ECO:0000256" key="6">
    <source>
        <dbReference type="ARBA" id="ARBA00022989"/>
    </source>
</evidence>
<keyword evidence="6 12" id="KW-1133">Transmembrane helix</keyword>
<feature type="region of interest" description="Disordered" evidence="11">
    <location>
        <begin position="329"/>
        <end position="359"/>
    </location>
</feature>
<dbReference type="InterPro" id="IPR031805">
    <property type="entry name" value="Piezo_TM25-28"/>
</dbReference>
<feature type="coiled-coil region" evidence="10">
    <location>
        <begin position="2348"/>
        <end position="2375"/>
    </location>
</feature>
<keyword evidence="7" id="KW-0406">Ion transport</keyword>
<feature type="transmembrane region" description="Helical" evidence="12">
    <location>
        <begin position="2067"/>
        <end position="2086"/>
    </location>
</feature>
<evidence type="ECO:0000259" key="18">
    <source>
        <dbReference type="Pfam" id="PF24874"/>
    </source>
</evidence>
<feature type="domain" description="Piezo THU9 and anchor" evidence="18">
    <location>
        <begin position="1929"/>
        <end position="2165"/>
    </location>
</feature>
<accession>A0A8S1DCI9</accession>
<dbReference type="PANTHER" id="PTHR47049">
    <property type="entry name" value="PIEZO-TYPE MECHANOSENSITIVE ION CHANNEL HOMOLOG"/>
    <property type="match status" value="1"/>
</dbReference>
<feature type="region of interest" description="Disordered" evidence="11">
    <location>
        <begin position="1843"/>
        <end position="1880"/>
    </location>
</feature>
<feature type="region of interest" description="Disordered" evidence="11">
    <location>
        <begin position="2506"/>
        <end position="2536"/>
    </location>
</feature>
<feature type="transmembrane region" description="Helical" evidence="12">
    <location>
        <begin position="1972"/>
        <end position="1991"/>
    </location>
</feature>
<feature type="transmembrane region" description="Helical" evidence="12">
    <location>
        <begin position="31"/>
        <end position="48"/>
    </location>
</feature>
<keyword evidence="3" id="KW-0813">Transport</keyword>
<dbReference type="GO" id="GO:0008381">
    <property type="term" value="F:mechanosensitive monoatomic ion channel activity"/>
    <property type="evidence" value="ECO:0007669"/>
    <property type="project" value="InterPro"/>
</dbReference>
<feature type="compositionally biased region" description="Low complexity" evidence="11">
    <location>
        <begin position="956"/>
        <end position="975"/>
    </location>
</feature>
<feature type="transmembrane region" description="Helical" evidence="12">
    <location>
        <begin position="1229"/>
        <end position="1248"/>
    </location>
</feature>
<feature type="transmembrane region" description="Helical" evidence="12">
    <location>
        <begin position="438"/>
        <end position="457"/>
    </location>
</feature>
<feature type="compositionally biased region" description="Polar residues" evidence="11">
    <location>
        <begin position="1469"/>
        <end position="1496"/>
    </location>
</feature>
<feature type="compositionally biased region" description="Polar residues" evidence="11">
    <location>
        <begin position="2526"/>
        <end position="2536"/>
    </location>
</feature>
<feature type="transmembrane region" description="Helical" evidence="12">
    <location>
        <begin position="1054"/>
        <end position="1077"/>
    </location>
</feature>
<evidence type="ECO:0000256" key="7">
    <source>
        <dbReference type="ARBA" id="ARBA00023065"/>
    </source>
</evidence>
<feature type="domain" description="Piezo TM1-24" evidence="17">
    <location>
        <begin position="27"/>
        <end position="155"/>
    </location>
</feature>
<feature type="transmembrane region" description="Helical" evidence="12">
    <location>
        <begin position="657"/>
        <end position="677"/>
    </location>
</feature>
<feature type="domain" description="Piezo TM1-24" evidence="17">
    <location>
        <begin position="162"/>
        <end position="736"/>
    </location>
</feature>
<feature type="transmembrane region" description="Helical" evidence="12">
    <location>
        <begin position="864"/>
        <end position="883"/>
    </location>
</feature>
<feature type="transmembrane region" description="Helical" evidence="12">
    <location>
        <begin position="1806"/>
        <end position="1824"/>
    </location>
</feature>
<feature type="region of interest" description="Disordered" evidence="11">
    <location>
        <begin position="1446"/>
        <end position="1527"/>
    </location>
</feature>
<evidence type="ECO:0000256" key="12">
    <source>
        <dbReference type="SAM" id="Phobius"/>
    </source>
</evidence>
<evidence type="ECO:0000256" key="13">
    <source>
        <dbReference type="SAM" id="SignalP"/>
    </source>
</evidence>
<feature type="transmembrane region" description="Helical" evidence="12">
    <location>
        <begin position="599"/>
        <end position="622"/>
    </location>
</feature>
<feature type="compositionally biased region" description="Polar residues" evidence="11">
    <location>
        <begin position="349"/>
        <end position="359"/>
    </location>
</feature>
<feature type="transmembrane region" description="Helical" evidence="12">
    <location>
        <begin position="1204"/>
        <end position="1223"/>
    </location>
</feature>
<evidence type="ECO:0000256" key="5">
    <source>
        <dbReference type="ARBA" id="ARBA00022692"/>
    </source>
</evidence>
<comment type="caution">
    <text evidence="19">The sequence shown here is derived from an EMBL/GenBank/DDBJ whole genome shotgun (WGS) entry which is preliminary data.</text>
</comment>
<keyword evidence="4" id="KW-1003">Cell membrane</keyword>
<sequence>MTTSQLVCFALFRLFLPLCLATFVSVRQNGLSLVYLLLLLCLPLFPVPTHATMKGHTGRYLKAVIGLSLLNVIAQVAFQVLLLAMPPYAHFLTNCEWLEVLLRALGLVRFDDISFPDAARLIGPDLTALVVSIVVLAVCKGMCNRPDPPPVLNEEQQSSRNLVHILTSLGKFVALGSLCVAGSMRPSLPGAVYFVCFLGGATAWACRSPLQRGFAFMMRGCVFLVVLHVLTLFTYQVEWFQQIDGLGPSNLTARLLGLTPWTSSSCEEPRHVHIIDSEWATFVNPLVLIWLYYILIYESKMILDPAVISMPPASLNNCMEDPITDETPLMKGQNPSNYEAVSSEGPNAANGTSQEGSAVNLQDSTGSRIWCPDDIALKPIKNNESQLLSQGERFEDALEEQEETSVFEILLDAVLGLLNMIIRSSYIATNIIMMAWSIAYHSWLTFVLLLWASLLWITPNQRRAMLRCSPALAVYAQLLLIAQYIYSLDLTNEELPEAVDWVNLRQIGLIKPDTLPVKPLVVKSLFTLMFWVTLRQYMQERHEAKHSSALVGGVAEPFNITVTTTASGLTSGLQSNELAEPAVSQQAGGKSQMMNRVGAWVQGFLTKFWIWVVAIMLFVIGLGSGQVVLYRIVYMALFLIFVLTFQLSYRIWRSMMYGFWLTVIVYSMLVLVMIYTYQFDNFPAYWYNYTGIPDELQHDIGLEIYDTGSLFVRLLTPTFFVIITVIQLHYFHKDFLAISDIRYRVLTDNDPESGLNSLTTPVQPTGPPTKPKKLPLEEPITPKDLSYEAIRKMSTAQLAKLANQTKNLAFELQELLWRLLELHMVKITLISVMLMAVNDVCGAHAILVVLIVAAMPLGTSLQRALLHVCSGLVCLLILTQMTYQIKYINHSYWDVNCTNLPLWNSSTANESFHMNDAEWLGLKKSSSLPELLKGYIGLVLVFTFQAVVRTRQQYQRRSTMSSDPPSSPTSRDTSSTTFTPIPVLFGGVSRANADDGLLPCAKYLLNYGFYKFGVEVSLIMIVILIGTRLDMYSIVYSVWLAFLFKRQRTKLSLVWKWFILFVCVLTPLQYLLCVGLPPGLCIDWPWDNSETLRRLQIWLFMSDYVHPPECQKLICDFVVLMLICRQQIVFRVERSSDSSTFIGGSNAEVFDQLDDLEDNPVPDFITYTKSLLDNMKRGVLRHSYWFTLIIVLVTGVNRNNIFSLGYLLGAFIFLHFGNDIYLFPVRRILYFWNILLSYNVAVIGLKAVTQMLGCLFVQELQTHACCETSRANVRDTGECTVSADQTGLVWDGVCFCFLLMQRRLFSSYYFARIVDEAKAQTILASRGAELIEQLRKKRVAAQKEEEQRVLDKIRTKMERIKENQRKMQGENYREPQSHQRAIRSGDYYMFEDFDDDLLDLSLDPARATVEDVDDEEDENKVTVSKLLSTALKTDIETAADQALVANLQDSPIPMADEPTPMPRRRKKSSVSYLSGRSELGQPSTSVSARSSFQSTRIPPLNEDDEPASPSPPPPPPGGSGGATADGEDAKIKEESWASKLFVYMKFVWALLQSGVVSATKRLNKLSRDYRYVAQCLEAETLSLKEKGDYRIGTRVDRGMWRPLPSVLPEKVEGSAGLEIRIVGASDEATLNVDHDGNAQQEAVCADPSEEKIVIPTIKIWAASLERGLDSDRADSPISISDIDGRGTAFQKDGEPTSLTTALFHALWFAVLAHSELVCYGMVFLHQVKSASILSLPLPLMVFLWGSLSVPRPSKVFWVTIIGYTELVVVAKYLCQFEYLPWNQQAIPYNQPFWTPRIIGVERKEVYALYDLMLLLVVFFHRFMLKSLGLWGDCDDTKSVETQAESCSSPATEIAKSPEPSLKSTSVREEETSEISSAPAEGCGTAVTNRVIKTAANLPAPLKQAPKKLFSSIMQFFATLLEPSSRVTADVYAFMFMCDFFNFMVVIFGFASFGTQQGDGGVSAYLEENKVPVAFLVMLILQFALMVVDRALFLRKFILGKIMFQVGLVFGVHLWMFFLLPGLTERPFSGALPPQIWYLVKCLYLLLSAYQIRCGYPTRILGNFLCKKYNYLNMFLFKGFMAVPFLFELRTLMDWMWTKTSMTLGEWIKMEDIFAHIFQLKCQRRAEAAYPRPPGEEQRPLIKYVVGGCSLLVVIFIIWFPMVLFALGNTVGQPNLPYDVSVELTIGPYQPVFRTSAQNSSLVPFSESNWEAMSNVYKRDRAAQTFLSNYDWSDVQVAKIDNFSMSVWTISEQAQKKMMALVLSDEPLLVKFLWTVSRHSDNPAVVPIVTETQTNFLASTLPNGERNPERLTLANMLNDTFNGTIRPLRLQNLFPKFVKVSNRGKATVVTQLMKQKDSAEEAYRDLLLTLDRDEENREHWWEVGESCTDDEYKDTLSHLPLNDRCRSLQMYTFNDKAFPAGLSFFSGGGIIGLYTTLVLVASKFMRGFFSGVCFTIMFDDLPDVDRILQLCLDIYLVRESGELSLEEALAAKLIFLFRSPSTLIKWSRPREEEEGSEASSDEDVRSRQGSRQQAIMH</sequence>
<feature type="transmembrane region" description="Helical" evidence="12">
    <location>
        <begin position="1930"/>
        <end position="1952"/>
    </location>
</feature>
<dbReference type="InterPro" id="IPR027272">
    <property type="entry name" value="Piezo"/>
</dbReference>
<evidence type="ECO:0000256" key="4">
    <source>
        <dbReference type="ARBA" id="ARBA00022475"/>
    </source>
</evidence>
<feature type="transmembrane region" description="Helical" evidence="12">
    <location>
        <begin position="2003"/>
        <end position="2023"/>
    </location>
</feature>
<feature type="transmembrane region" description="Helical" evidence="12">
    <location>
        <begin position="710"/>
        <end position="731"/>
    </location>
</feature>
<feature type="transmembrane region" description="Helical" evidence="12">
    <location>
        <begin position="2416"/>
        <end position="2439"/>
    </location>
</feature>
<gene>
    <name evidence="19" type="ORF">CLODIP_2_CD15582</name>
</gene>
<dbReference type="Pfam" id="PF12166">
    <property type="entry name" value="Piezo_cap"/>
    <property type="match status" value="1"/>
</dbReference>
<feature type="domain" description="Piezo non-specific cation channel cap" evidence="14">
    <location>
        <begin position="2202"/>
        <end position="2508"/>
    </location>
</feature>
<dbReference type="InterPro" id="IPR056770">
    <property type="entry name" value="Piezo_THU9_anchor"/>
</dbReference>
<keyword evidence="13" id="KW-0732">Signal</keyword>
<feature type="domain" description="Piezo transmembrane helical unit" evidence="16">
    <location>
        <begin position="1711"/>
        <end position="1830"/>
    </location>
</feature>
<evidence type="ECO:0000313" key="19">
    <source>
        <dbReference type="EMBL" id="CAB3377431.1"/>
    </source>
</evidence>
<feature type="region of interest" description="Disordered" evidence="11">
    <location>
        <begin position="955"/>
        <end position="975"/>
    </location>
</feature>
<feature type="transmembrane region" description="Helical" evidence="12">
    <location>
        <begin position="1179"/>
        <end position="1197"/>
    </location>
</feature>
<evidence type="ECO:0008006" key="21">
    <source>
        <dbReference type="Google" id="ProtNLM"/>
    </source>
</evidence>
<evidence type="ECO:0000259" key="16">
    <source>
        <dbReference type="Pfam" id="PF23188"/>
    </source>
</evidence>
<keyword evidence="8 12" id="KW-0472">Membrane</keyword>
<feature type="compositionally biased region" description="Pro residues" evidence="11">
    <location>
        <begin position="1508"/>
        <end position="1517"/>
    </location>
</feature>
<feature type="compositionally biased region" description="Acidic residues" evidence="11">
    <location>
        <begin position="2511"/>
        <end position="2520"/>
    </location>
</feature>
<dbReference type="InterPro" id="IPR056769">
    <property type="entry name" value="Piezo_TM1-24"/>
</dbReference>
<feature type="transmembrane region" description="Helical" evidence="12">
    <location>
        <begin position="409"/>
        <end position="432"/>
    </location>
</feature>
<feature type="signal peptide" evidence="13">
    <location>
        <begin position="1"/>
        <end position="21"/>
    </location>
</feature>
<feature type="transmembrane region" description="Helical" evidence="12">
    <location>
        <begin position="628"/>
        <end position="645"/>
    </location>
</feature>
<feature type="transmembrane region" description="Helical" evidence="12">
    <location>
        <begin position="2140"/>
        <end position="2166"/>
    </location>
</feature>
<dbReference type="InterPro" id="IPR056768">
    <property type="entry name" value="THU_Piezo"/>
</dbReference>
<evidence type="ECO:0000256" key="11">
    <source>
        <dbReference type="SAM" id="MobiDB-lite"/>
    </source>
</evidence>
<evidence type="ECO:0000313" key="20">
    <source>
        <dbReference type="Proteomes" id="UP000494165"/>
    </source>
</evidence>
<evidence type="ECO:0000256" key="10">
    <source>
        <dbReference type="SAM" id="Coils"/>
    </source>
</evidence>
<evidence type="ECO:0000259" key="14">
    <source>
        <dbReference type="Pfam" id="PF12166"/>
    </source>
</evidence>
<proteinExistence type="inferred from homology"/>
<evidence type="ECO:0000259" key="17">
    <source>
        <dbReference type="Pfam" id="PF24871"/>
    </source>
</evidence>
<evidence type="ECO:0000259" key="15">
    <source>
        <dbReference type="Pfam" id="PF15917"/>
    </source>
</evidence>
<feature type="transmembrane region" description="Helical" evidence="12">
    <location>
        <begin position="2035"/>
        <end position="2055"/>
    </location>
</feature>
<keyword evidence="20" id="KW-1185">Reference proteome</keyword>
<feature type="coiled-coil region" evidence="10">
    <location>
        <begin position="1336"/>
        <end position="1370"/>
    </location>
</feature>